<name>A0ABV7VAZ4_9PROT</name>
<reference evidence="3" key="1">
    <citation type="journal article" date="2019" name="Int. J. Syst. Evol. Microbiol.">
        <title>The Global Catalogue of Microorganisms (GCM) 10K type strain sequencing project: providing services to taxonomists for standard genome sequencing and annotation.</title>
        <authorList>
            <consortium name="The Broad Institute Genomics Platform"/>
            <consortium name="The Broad Institute Genome Sequencing Center for Infectious Disease"/>
            <person name="Wu L."/>
            <person name="Ma J."/>
        </authorList>
    </citation>
    <scope>NUCLEOTIDE SEQUENCE [LARGE SCALE GENOMIC DNA]</scope>
    <source>
        <strain evidence="3">KCTC 42182</strain>
    </source>
</reference>
<dbReference type="PANTHER" id="PTHR42964:SF1">
    <property type="entry name" value="POLYKETIDE BIOSYNTHESIS ENOYL-COA HYDRATASE PKSH-RELATED"/>
    <property type="match status" value="1"/>
</dbReference>
<dbReference type="Gene3D" id="3.90.226.10">
    <property type="entry name" value="2-enoyl-CoA Hydratase, Chain A, domain 1"/>
    <property type="match status" value="1"/>
</dbReference>
<evidence type="ECO:0000313" key="3">
    <source>
        <dbReference type="Proteomes" id="UP001595711"/>
    </source>
</evidence>
<dbReference type="InterPro" id="IPR001753">
    <property type="entry name" value="Enoyl-CoA_hydra/iso"/>
</dbReference>
<dbReference type="Proteomes" id="UP001595711">
    <property type="component" value="Unassembled WGS sequence"/>
</dbReference>
<comment type="caution">
    <text evidence="2">The sequence shown here is derived from an EMBL/GenBank/DDBJ whole genome shotgun (WGS) entry which is preliminary data.</text>
</comment>
<dbReference type="SUPFAM" id="SSF52096">
    <property type="entry name" value="ClpP/crotonase"/>
    <property type="match status" value="1"/>
</dbReference>
<dbReference type="InterPro" id="IPR051683">
    <property type="entry name" value="Enoyl-CoA_Hydratase/Isomerase"/>
</dbReference>
<dbReference type="PANTHER" id="PTHR42964">
    <property type="entry name" value="ENOYL-COA HYDRATASE"/>
    <property type="match status" value="1"/>
</dbReference>
<dbReference type="InterPro" id="IPR029045">
    <property type="entry name" value="ClpP/crotonase-like_dom_sf"/>
</dbReference>
<accession>A0ABV7VAZ4</accession>
<evidence type="ECO:0000313" key="2">
    <source>
        <dbReference type="EMBL" id="MFC3674016.1"/>
    </source>
</evidence>
<sequence length="251" mass="27358">MSQAFIEEIRDFRAAITFNRPDKHNALEISDLEALDAALLRIAALPSIRVLILQATGKSFCAGVDFGAVASHDWRDSPLERVADRLEILPFPTLCVLQGGVYGGGTDLALACDFRLGVTGIRTFVPPAKLGIQYHPHGIRRVVSRLGLGPAKRLFLLAETFDHNEMLRTGFLDWITTPDELDARKEGIAATIAGLAPQPLRGMKQSLNEIASGLFDERAARERFAASFHTDDAIEGRAAIAAKRAPVFTGR</sequence>
<gene>
    <name evidence="2" type="ORF">ACFOOQ_00570</name>
</gene>
<protein>
    <submittedName>
        <fullName evidence="2">Enoyl-CoA hydratase/isomerase family protein</fullName>
    </submittedName>
</protein>
<comment type="similarity">
    <text evidence="1">Belongs to the enoyl-CoA hydratase/isomerase family.</text>
</comment>
<dbReference type="RefSeq" id="WP_379720186.1">
    <property type="nucleotide sequence ID" value="NZ_JBHRYJ010000001.1"/>
</dbReference>
<evidence type="ECO:0000256" key="1">
    <source>
        <dbReference type="ARBA" id="ARBA00005254"/>
    </source>
</evidence>
<dbReference type="Pfam" id="PF00378">
    <property type="entry name" value="ECH_1"/>
    <property type="match status" value="1"/>
</dbReference>
<organism evidence="2 3">
    <name type="scientific">Ferrovibrio xuzhouensis</name>
    <dbReference type="NCBI Taxonomy" id="1576914"/>
    <lineage>
        <taxon>Bacteria</taxon>
        <taxon>Pseudomonadati</taxon>
        <taxon>Pseudomonadota</taxon>
        <taxon>Alphaproteobacteria</taxon>
        <taxon>Rhodospirillales</taxon>
        <taxon>Rhodospirillaceae</taxon>
        <taxon>Ferrovibrio</taxon>
    </lineage>
</organism>
<dbReference type="EMBL" id="JBHRYJ010000001">
    <property type="protein sequence ID" value="MFC3674016.1"/>
    <property type="molecule type" value="Genomic_DNA"/>
</dbReference>
<dbReference type="CDD" id="cd06558">
    <property type="entry name" value="crotonase-like"/>
    <property type="match status" value="1"/>
</dbReference>
<keyword evidence="3" id="KW-1185">Reference proteome</keyword>
<proteinExistence type="inferred from homology"/>